<keyword evidence="10" id="KW-1185">Reference proteome</keyword>
<dbReference type="SUPFAM" id="SSF53474">
    <property type="entry name" value="alpha/beta-Hydrolases"/>
    <property type="match status" value="1"/>
</dbReference>
<dbReference type="InterPro" id="IPR002018">
    <property type="entry name" value="CarbesteraseB"/>
</dbReference>
<dbReference type="EMBL" id="CAJOBA010008866">
    <property type="protein sequence ID" value="CAF3838299.1"/>
    <property type="molecule type" value="Genomic_DNA"/>
</dbReference>
<proteinExistence type="inferred from homology"/>
<dbReference type="EMBL" id="CAJNOK010008850">
    <property type="protein sequence ID" value="CAF1074308.1"/>
    <property type="molecule type" value="Genomic_DNA"/>
</dbReference>
<evidence type="ECO:0000313" key="8">
    <source>
        <dbReference type="EMBL" id="CAF3838299.1"/>
    </source>
</evidence>
<evidence type="ECO:0000256" key="4">
    <source>
        <dbReference type="SAM" id="Phobius"/>
    </source>
</evidence>
<dbReference type="Gene3D" id="3.40.50.1820">
    <property type="entry name" value="alpha/beta hydrolase"/>
    <property type="match status" value="2"/>
</dbReference>
<dbReference type="EMBL" id="CAJNOQ010010597">
    <property type="protein sequence ID" value="CAF1256123.1"/>
    <property type="molecule type" value="Genomic_DNA"/>
</dbReference>
<name>A0A815A929_9BILA</name>
<evidence type="ECO:0000256" key="2">
    <source>
        <dbReference type="ARBA" id="ARBA00022801"/>
    </source>
</evidence>
<feature type="domain" description="Carboxylesterase type B" evidence="5">
    <location>
        <begin position="1"/>
        <end position="235"/>
    </location>
</feature>
<dbReference type="AlphaFoldDB" id="A0A815A929"/>
<organism evidence="7 10">
    <name type="scientific">Didymodactylos carnosus</name>
    <dbReference type="NCBI Taxonomy" id="1234261"/>
    <lineage>
        <taxon>Eukaryota</taxon>
        <taxon>Metazoa</taxon>
        <taxon>Spiralia</taxon>
        <taxon>Gnathifera</taxon>
        <taxon>Rotifera</taxon>
        <taxon>Eurotatoria</taxon>
        <taxon>Bdelloidea</taxon>
        <taxon>Philodinida</taxon>
        <taxon>Philodinidae</taxon>
        <taxon>Didymodactylos</taxon>
    </lineage>
</organism>
<dbReference type="PROSITE" id="PS00122">
    <property type="entry name" value="CARBOXYLESTERASE_B_1"/>
    <property type="match status" value="1"/>
</dbReference>
<dbReference type="InterPro" id="IPR029058">
    <property type="entry name" value="AB_hydrolase_fold"/>
</dbReference>
<keyword evidence="2 3" id="KW-0378">Hydrolase</keyword>
<feature type="transmembrane region" description="Helical" evidence="4">
    <location>
        <begin position="521"/>
        <end position="542"/>
    </location>
</feature>
<dbReference type="EC" id="3.1.1.-" evidence="3"/>
<evidence type="ECO:0000313" key="9">
    <source>
        <dbReference type="EMBL" id="CAF4029114.1"/>
    </source>
</evidence>
<reference evidence="7" key="1">
    <citation type="submission" date="2021-02" db="EMBL/GenBank/DDBJ databases">
        <authorList>
            <person name="Nowell W R."/>
        </authorList>
    </citation>
    <scope>NUCLEOTIDE SEQUENCE</scope>
</reference>
<dbReference type="InterPro" id="IPR051093">
    <property type="entry name" value="Neuroligin/BSAL"/>
</dbReference>
<evidence type="ECO:0000313" key="7">
    <source>
        <dbReference type="EMBL" id="CAF1256123.1"/>
    </source>
</evidence>
<sequence length="590" mass="68458">SGSLFDGSILASEGDIIVITMNFRLNYHGFLSTGDERIKGNYGLWDQLLAIKWVYENAHLFGGDRTRIVLAGHSAGAGNVMLLPASPYCHGMIRRVISQSGTGLAPWSINHHPMKLIRRFSTEFGCKHLEENEMLQCIYKLLQEKDADFYRLHLSLNIADDNPYPVIDNDFLNDTLENTLQSNAYRNIDIMTGVTLNEGLYFAEYHIAHFFNEHSSSKMKRREGIVNDHNENRLRKKRSIRMEDKLALSSDIELSPSVNENKPQALLKSDEIHPILHQEEQKSTYESNMFLRIDAYRALKQFSEANYIEQYLKANFLNGHCHLNDVRKRYETPGKDNITIRSRLYIDLVSDLMFNYHMVRLLNICAKTPNRNASMYTYIYSHKPTFKAKSLFRDHLKTLPSVVGHFAELDYVFGVPLAKNYPKIHNNVNKIPYPYSDEEQEFSRQIIRYWTNFIKTGNPNIGLPVPIQWNEYTDVNRAYIYLQLNDIQIRQNYFDSMYSFWFERYEEDKTGCPIIKTRKNVFIILLAILALIIFGLGLNVIYRHIRRKSIFRGYINTSSTAPPSFHNNSAIILTDHHSTQPLVTSSHVTI</sequence>
<dbReference type="Pfam" id="PF00135">
    <property type="entry name" value="COesterase"/>
    <property type="match status" value="2"/>
</dbReference>
<dbReference type="PANTHER" id="PTHR43903">
    <property type="entry name" value="NEUROLIGIN"/>
    <property type="match status" value="1"/>
</dbReference>
<keyword evidence="4" id="KW-0472">Membrane</keyword>
<dbReference type="Proteomes" id="UP000663829">
    <property type="component" value="Unassembled WGS sequence"/>
</dbReference>
<dbReference type="Proteomes" id="UP000682733">
    <property type="component" value="Unassembled WGS sequence"/>
</dbReference>
<evidence type="ECO:0000256" key="1">
    <source>
        <dbReference type="ARBA" id="ARBA00005964"/>
    </source>
</evidence>
<feature type="non-terminal residue" evidence="7">
    <location>
        <position position="590"/>
    </location>
</feature>
<gene>
    <name evidence="7" type="ORF">GPM918_LOCUS26374</name>
    <name evidence="6" type="ORF">OVA965_LOCUS18048</name>
    <name evidence="9" type="ORF">SRO942_LOCUS26513</name>
    <name evidence="8" type="ORF">TMI583_LOCUS18060</name>
</gene>
<dbReference type="GO" id="GO:0016787">
    <property type="term" value="F:hydrolase activity"/>
    <property type="evidence" value="ECO:0007669"/>
    <property type="project" value="UniProtKB-KW"/>
</dbReference>
<evidence type="ECO:0000313" key="10">
    <source>
        <dbReference type="Proteomes" id="UP000663829"/>
    </source>
</evidence>
<evidence type="ECO:0000313" key="6">
    <source>
        <dbReference type="EMBL" id="CAF1074308.1"/>
    </source>
</evidence>
<evidence type="ECO:0000256" key="3">
    <source>
        <dbReference type="RuleBase" id="RU361235"/>
    </source>
</evidence>
<evidence type="ECO:0000259" key="5">
    <source>
        <dbReference type="Pfam" id="PF00135"/>
    </source>
</evidence>
<dbReference type="EMBL" id="CAJOBC010016622">
    <property type="protein sequence ID" value="CAF4029114.1"/>
    <property type="molecule type" value="Genomic_DNA"/>
</dbReference>
<keyword evidence="4" id="KW-1133">Transmembrane helix</keyword>
<protein>
    <recommendedName>
        <fullName evidence="3">Carboxylic ester hydrolase</fullName>
        <ecNumber evidence="3">3.1.1.-</ecNumber>
    </recommendedName>
</protein>
<accession>A0A815A929</accession>
<dbReference type="Proteomes" id="UP000677228">
    <property type="component" value="Unassembled WGS sequence"/>
</dbReference>
<feature type="domain" description="Carboxylesterase type B" evidence="5">
    <location>
        <begin position="261"/>
        <end position="501"/>
    </location>
</feature>
<dbReference type="Proteomes" id="UP000681722">
    <property type="component" value="Unassembled WGS sequence"/>
</dbReference>
<dbReference type="InterPro" id="IPR019826">
    <property type="entry name" value="Carboxylesterase_B_AS"/>
</dbReference>
<keyword evidence="4" id="KW-0812">Transmembrane</keyword>
<comment type="similarity">
    <text evidence="1 3">Belongs to the type-B carboxylesterase/lipase family.</text>
</comment>
<dbReference type="OrthoDB" id="19653at2759"/>
<comment type="caution">
    <text evidence="7">The sequence shown here is derived from an EMBL/GenBank/DDBJ whole genome shotgun (WGS) entry which is preliminary data.</text>
</comment>